<dbReference type="InterPro" id="IPR051198">
    <property type="entry name" value="BchE-like"/>
</dbReference>
<dbReference type="EMBL" id="DUFG01000018">
    <property type="protein sequence ID" value="HIH08498.1"/>
    <property type="molecule type" value="Genomic_DNA"/>
</dbReference>
<dbReference type="CDD" id="cd01335">
    <property type="entry name" value="Radical_SAM"/>
    <property type="match status" value="1"/>
</dbReference>
<evidence type="ECO:0000313" key="7">
    <source>
        <dbReference type="EMBL" id="MBS3059387.1"/>
    </source>
</evidence>
<name>A0A7J4ISK8_9ARCH</name>
<organism evidence="6 8">
    <name type="scientific">Candidatus Iainarchaeum sp</name>
    <dbReference type="NCBI Taxonomy" id="3101447"/>
    <lineage>
        <taxon>Archaea</taxon>
        <taxon>Candidatus Iainarchaeota</taxon>
        <taxon>Candidatus Iainarchaeia</taxon>
        <taxon>Candidatus Iainarchaeales</taxon>
        <taxon>Candidatus Iainarchaeaceae</taxon>
        <taxon>Candidatus Iainarchaeum</taxon>
    </lineage>
</organism>
<sequence>MNIGLIQLPALGLELKGYFDSPIFLNNVYNRVMPASLLRVGSVIKNESTYEARLLDLRIKEPDRKERYRTFEWEGYKINCYMFGAPFSSAEELIEWSDVIGISTHFSFESSIVKEFMHYARAKKPNVKIMVGGADAKARPGFYLQCGADKVFTEDFNPVELDKDWSEQKIVWNYPHPLKKLCKPDFSLLENIDEYKDSHDGPVPEGVPFPIGFIYFTKGCPRDCDFCESRLSKYNTLDLESSVNSLEFYRESGVKSLNIVDDNLLLQTASPDGRKKVMLLFKEIARLGFAWEFPNGLEVGLLFRDGKVDEELFNALFFREETGGAIKGCYRLYFPIETFDEREKYHKLKGLDVQNAIISALAKKQIPEIAFGVILPVQANQNTMAAIRSEYKKIRLLLKSKSKGRTIARYGIFNLIPLATFRNMNTKYPIDNYPELWNFYTPPYDGVNLTAKELFETRMSLTKEIDPENFKSMAIGKYGYG</sequence>
<evidence type="ECO:0000256" key="5">
    <source>
        <dbReference type="ARBA" id="ARBA00023014"/>
    </source>
</evidence>
<keyword evidence="5" id="KW-0411">Iron-sulfur</keyword>
<dbReference type="GO" id="GO:0003824">
    <property type="term" value="F:catalytic activity"/>
    <property type="evidence" value="ECO:0007669"/>
    <property type="project" value="InterPro"/>
</dbReference>
<evidence type="ECO:0000256" key="1">
    <source>
        <dbReference type="ARBA" id="ARBA00001966"/>
    </source>
</evidence>
<gene>
    <name evidence="6" type="ORF">HA237_03955</name>
    <name evidence="7" type="ORF">J4224_03100</name>
</gene>
<protein>
    <submittedName>
        <fullName evidence="7">Cobalamin-dependent protein</fullName>
    </submittedName>
</protein>
<dbReference type="PANTHER" id="PTHR43409:SF7">
    <property type="entry name" value="BLL1977 PROTEIN"/>
    <property type="match status" value="1"/>
</dbReference>
<evidence type="ECO:0000313" key="6">
    <source>
        <dbReference type="EMBL" id="HIH08498.1"/>
    </source>
</evidence>
<dbReference type="SFLD" id="SFLDG01082">
    <property type="entry name" value="B12-binding_domain_containing"/>
    <property type="match status" value="1"/>
</dbReference>
<accession>A0A7J4ISK8</accession>
<dbReference type="Proteomes" id="UP000683213">
    <property type="component" value="Unassembled WGS sequence"/>
</dbReference>
<reference evidence="7" key="3">
    <citation type="submission" date="2021-05" db="EMBL/GenBank/DDBJ databases">
        <title>Protein family content uncovers lineage relationships and bacterial pathway maintenance mechanisms in DPANN archaea.</title>
        <authorList>
            <person name="Castelle C.J."/>
            <person name="Meheust R."/>
            <person name="Jaffe A.L."/>
            <person name="Seitz K."/>
            <person name="Gong X."/>
            <person name="Baker B.J."/>
            <person name="Banfield J.F."/>
        </authorList>
    </citation>
    <scope>NUCLEOTIDE SEQUENCE</scope>
    <source>
        <strain evidence="7">RIFCSPHIGHO2_01_FULL_GW2011_AR10_43_9</strain>
    </source>
</reference>
<evidence type="ECO:0000256" key="4">
    <source>
        <dbReference type="ARBA" id="ARBA00023004"/>
    </source>
</evidence>
<dbReference type="SUPFAM" id="SSF52242">
    <property type="entry name" value="Cobalamin (vitamin B12)-binding domain"/>
    <property type="match status" value="1"/>
</dbReference>
<dbReference type="EMBL" id="JAGVWF010000040">
    <property type="protein sequence ID" value="MBS3059387.1"/>
    <property type="molecule type" value="Genomic_DNA"/>
</dbReference>
<evidence type="ECO:0000313" key="8">
    <source>
        <dbReference type="Proteomes" id="UP000577419"/>
    </source>
</evidence>
<reference evidence="8" key="1">
    <citation type="journal article" date="2020" name="bioRxiv">
        <title>A rank-normalized archaeal taxonomy based on genome phylogeny resolves widespread incomplete and uneven classifications.</title>
        <authorList>
            <person name="Rinke C."/>
            <person name="Chuvochina M."/>
            <person name="Mussig A.J."/>
            <person name="Chaumeil P.-A."/>
            <person name="Waite D.W."/>
            <person name="Whitman W.B."/>
            <person name="Parks D.H."/>
            <person name="Hugenholtz P."/>
        </authorList>
    </citation>
    <scope>NUCLEOTIDE SEQUENCE [LARGE SCALE GENOMIC DNA]</scope>
</reference>
<dbReference type="Gene3D" id="3.40.50.280">
    <property type="entry name" value="Cobalamin-binding domain"/>
    <property type="match status" value="1"/>
</dbReference>
<dbReference type="InterPro" id="IPR058240">
    <property type="entry name" value="rSAM_sf"/>
</dbReference>
<keyword evidence="3" id="KW-0479">Metal-binding</keyword>
<dbReference type="InterPro" id="IPR036724">
    <property type="entry name" value="Cobalamin-bd_sf"/>
</dbReference>
<dbReference type="GO" id="GO:0031419">
    <property type="term" value="F:cobalamin binding"/>
    <property type="evidence" value="ECO:0007669"/>
    <property type="project" value="InterPro"/>
</dbReference>
<comment type="caution">
    <text evidence="6">The sequence shown here is derived from an EMBL/GenBank/DDBJ whole genome shotgun (WGS) entry which is preliminary data.</text>
</comment>
<dbReference type="InterPro" id="IPR007197">
    <property type="entry name" value="rSAM"/>
</dbReference>
<evidence type="ECO:0000256" key="2">
    <source>
        <dbReference type="ARBA" id="ARBA00022691"/>
    </source>
</evidence>
<dbReference type="GO" id="GO:0051536">
    <property type="term" value="F:iron-sulfur cluster binding"/>
    <property type="evidence" value="ECO:0007669"/>
    <property type="project" value="UniProtKB-KW"/>
</dbReference>
<dbReference type="SUPFAM" id="SSF102114">
    <property type="entry name" value="Radical SAM enzymes"/>
    <property type="match status" value="1"/>
</dbReference>
<dbReference type="AlphaFoldDB" id="A0A7J4ISK8"/>
<evidence type="ECO:0000256" key="3">
    <source>
        <dbReference type="ARBA" id="ARBA00022723"/>
    </source>
</evidence>
<dbReference type="PANTHER" id="PTHR43409">
    <property type="entry name" value="ANAEROBIC MAGNESIUM-PROTOPORPHYRIN IX MONOMETHYL ESTER CYCLASE-RELATED"/>
    <property type="match status" value="1"/>
</dbReference>
<keyword evidence="4" id="KW-0408">Iron</keyword>
<keyword evidence="2" id="KW-0949">S-adenosyl-L-methionine</keyword>
<reference evidence="7" key="2">
    <citation type="submission" date="2021-03" db="EMBL/GenBank/DDBJ databases">
        <authorList>
            <person name="Jaffe A."/>
        </authorList>
    </citation>
    <scope>NUCLEOTIDE SEQUENCE</scope>
    <source>
        <strain evidence="7">RIFCSPHIGHO2_01_FULL_GW2011_AR10_43_9</strain>
    </source>
</reference>
<proteinExistence type="predicted"/>
<dbReference type="Proteomes" id="UP000577419">
    <property type="component" value="Unassembled WGS sequence"/>
</dbReference>
<comment type="cofactor">
    <cofactor evidence="1">
        <name>[4Fe-4S] cluster</name>
        <dbReference type="ChEBI" id="CHEBI:49883"/>
    </cofactor>
</comment>
<dbReference type="GO" id="GO:0046872">
    <property type="term" value="F:metal ion binding"/>
    <property type="evidence" value="ECO:0007669"/>
    <property type="project" value="UniProtKB-KW"/>
</dbReference>
<dbReference type="SFLD" id="SFLDS00029">
    <property type="entry name" value="Radical_SAM"/>
    <property type="match status" value="1"/>
</dbReference>